<feature type="region of interest" description="Disordered" evidence="14">
    <location>
        <begin position="1"/>
        <end position="28"/>
    </location>
</feature>
<comment type="cofactor">
    <cofactor evidence="2">
        <name>Mg(2+)</name>
        <dbReference type="ChEBI" id="CHEBI:18420"/>
    </cofactor>
</comment>
<dbReference type="FunFam" id="3.30.70.590:FF:000002">
    <property type="entry name" value="Nuclear poly(A) polymerase 4"/>
    <property type="match status" value="1"/>
</dbReference>
<evidence type="ECO:0000259" key="15">
    <source>
        <dbReference type="Pfam" id="PF04926"/>
    </source>
</evidence>
<dbReference type="InterPro" id="IPR043519">
    <property type="entry name" value="NT_sf"/>
</dbReference>
<dbReference type="Pfam" id="PF04928">
    <property type="entry name" value="PAP_central"/>
    <property type="match status" value="1"/>
</dbReference>
<dbReference type="Pfam" id="PF20750">
    <property type="entry name" value="PAP_NTPase"/>
    <property type="match status" value="2"/>
</dbReference>
<dbReference type="EC" id="2.7.7.19" evidence="5"/>
<evidence type="ECO:0000313" key="19">
    <source>
        <dbReference type="Proteomes" id="UP000593573"/>
    </source>
</evidence>
<evidence type="ECO:0000256" key="7">
    <source>
        <dbReference type="ARBA" id="ARBA00022679"/>
    </source>
</evidence>
<dbReference type="GO" id="GO:0003723">
    <property type="term" value="F:RNA binding"/>
    <property type="evidence" value="ECO:0007669"/>
    <property type="project" value="InterPro"/>
</dbReference>
<dbReference type="GO" id="GO:0031123">
    <property type="term" value="P:RNA 3'-end processing"/>
    <property type="evidence" value="ECO:0007669"/>
    <property type="project" value="InterPro"/>
</dbReference>
<dbReference type="PANTHER" id="PTHR10682">
    <property type="entry name" value="POLY A POLYMERASE"/>
    <property type="match status" value="1"/>
</dbReference>
<dbReference type="GO" id="GO:1990817">
    <property type="term" value="F:poly(A) RNA polymerase activity"/>
    <property type="evidence" value="ECO:0007669"/>
    <property type="project" value="UniProtKB-EC"/>
</dbReference>
<dbReference type="Proteomes" id="UP000593573">
    <property type="component" value="Unassembled WGS sequence"/>
</dbReference>
<evidence type="ECO:0000256" key="13">
    <source>
        <dbReference type="ARBA" id="ARBA00048830"/>
    </source>
</evidence>
<evidence type="ECO:0000256" key="1">
    <source>
        <dbReference type="ARBA" id="ARBA00001936"/>
    </source>
</evidence>
<dbReference type="FunFam" id="1.10.1410.10:FF:000001">
    <property type="entry name" value="Putative poly(A) polymerase gamma"/>
    <property type="match status" value="1"/>
</dbReference>
<dbReference type="Gene3D" id="1.10.1410.10">
    <property type="match status" value="1"/>
</dbReference>
<keyword evidence="9" id="KW-0547">Nucleotide-binding</keyword>
<keyword evidence="12" id="KW-0539">Nucleus</keyword>
<comment type="similarity">
    <text evidence="4">Belongs to the poly(A) polymerase family.</text>
</comment>
<dbReference type="EMBL" id="JABFAB010000010">
    <property type="protein sequence ID" value="MBA0661967.1"/>
    <property type="molecule type" value="Genomic_DNA"/>
</dbReference>
<evidence type="ECO:0000313" key="18">
    <source>
        <dbReference type="EMBL" id="MBA0661967.1"/>
    </source>
</evidence>
<comment type="cofactor">
    <cofactor evidence="1">
        <name>Mn(2+)</name>
        <dbReference type="ChEBI" id="CHEBI:29035"/>
    </cofactor>
</comment>
<evidence type="ECO:0000256" key="3">
    <source>
        <dbReference type="ARBA" id="ARBA00004123"/>
    </source>
</evidence>
<dbReference type="InterPro" id="IPR007012">
    <property type="entry name" value="PolA_pol_cen_dom"/>
</dbReference>
<dbReference type="GO" id="GO:0005634">
    <property type="term" value="C:nucleus"/>
    <property type="evidence" value="ECO:0007669"/>
    <property type="project" value="UniProtKB-SubCell"/>
</dbReference>
<dbReference type="GO" id="GO:0006397">
    <property type="term" value="P:mRNA processing"/>
    <property type="evidence" value="ECO:0007669"/>
    <property type="project" value="UniProtKB-KW"/>
</dbReference>
<accession>A0A7J8VGQ2</accession>
<feature type="domain" description="Poly(A) polymerase nucleotidyltransferase" evidence="17">
    <location>
        <begin position="21"/>
        <end position="100"/>
    </location>
</feature>
<keyword evidence="8" id="KW-0479">Metal-binding</keyword>
<feature type="region of interest" description="Disordered" evidence="14">
    <location>
        <begin position="535"/>
        <end position="601"/>
    </location>
</feature>
<organism evidence="18 19">
    <name type="scientific">Gossypium klotzschianum</name>
    <dbReference type="NCBI Taxonomy" id="34286"/>
    <lineage>
        <taxon>Eukaryota</taxon>
        <taxon>Viridiplantae</taxon>
        <taxon>Streptophyta</taxon>
        <taxon>Embryophyta</taxon>
        <taxon>Tracheophyta</taxon>
        <taxon>Spermatophyta</taxon>
        <taxon>Magnoliopsida</taxon>
        <taxon>eudicotyledons</taxon>
        <taxon>Gunneridae</taxon>
        <taxon>Pentapetalae</taxon>
        <taxon>rosids</taxon>
        <taxon>malvids</taxon>
        <taxon>Malvales</taxon>
        <taxon>Malvaceae</taxon>
        <taxon>Malvoideae</taxon>
        <taxon>Gossypium</taxon>
    </lineage>
</organism>
<sequence length="789" mass="88903">MDTRSPNGSSPQQPRSVKKHGITKPISLAGPVEADIQRNTELEKFLIESGLYESKEGSSKREEVLGHITEIVKSWVKQLTRQKGLHRSDGGRSKCCHFHFWILPFRGKNSRIIKVSLWACTSSVALPTAIDVNSVHGPGADIDTLCVGPSYVNREEDFFIILHDILAEMEEVTELQPVPDAHVPVMKFKFQGISIDLLYASISLLVVPDDLDISQGSVLLNVDEQTVRSLNGCRVANQILKLVPNVEVSIHFRMTLRCLKFWAKRRCIYSNVRLVVIDFLFSYRISRRCKLGSSSRTVCQLYPNAIPSMLVSRFFRVYTRWRWLNPVMLCSIEEDELGFPVWDPWKNPRDRFHHMPIITPAYPCMNSSYNVSISTLCVMIEQFQYGNKICEEIELNKAQWDALFEPYLFFEAYKNYLQVDIVSADADDLLVWKGWVGSRLRQLTLKIERDTNGMLQCHPYPNEHVDTSKQFAHCAFFMGLQRKVGVIGQEGQQFDIRGTVDEFRQEISIYLYWKPGMDIYVSQVRRKQLPGFVFPDGYRRPRPSRHPNQHSGKTCEVVTSPQRLESVSLESSTRGSGGTSHISVGQPVKPDHRRCGDVDGNSVDRLSSGLLDSKERNVEITILRAGTDSPGSLTIRGQPSLNVDNLPVVRNAEPAEQMGEPVLRQEFLTACEVPNSETRETCKSSLYQEKIEDLALAYMDDLETGFSKKKLNWKGGGVGVDQEAVKLCNKTAVVETAETNGSENTGSYGDSESRGSLQGGGVCIADLDSLLVTDIQMQVVFSKIVCLKN</sequence>
<dbReference type="Gene3D" id="3.30.70.590">
    <property type="entry name" value="Poly(A) polymerase predicted RNA binding domain"/>
    <property type="match status" value="1"/>
</dbReference>
<evidence type="ECO:0000256" key="8">
    <source>
        <dbReference type="ARBA" id="ARBA00022723"/>
    </source>
</evidence>
<keyword evidence="10" id="KW-0067">ATP-binding</keyword>
<dbReference type="SUPFAM" id="SSF81301">
    <property type="entry name" value="Nucleotidyltransferase"/>
    <property type="match status" value="2"/>
</dbReference>
<gene>
    <name evidence="18" type="ORF">Goklo_006177</name>
</gene>
<dbReference type="AlphaFoldDB" id="A0A7J8VGQ2"/>
<dbReference type="OrthoDB" id="412748at2759"/>
<evidence type="ECO:0000256" key="4">
    <source>
        <dbReference type="ARBA" id="ARBA00010912"/>
    </source>
</evidence>
<evidence type="ECO:0000256" key="2">
    <source>
        <dbReference type="ARBA" id="ARBA00001946"/>
    </source>
</evidence>
<dbReference type="InterPro" id="IPR007010">
    <property type="entry name" value="PolA_pol_RNA-bd_dom"/>
</dbReference>
<comment type="caution">
    <text evidence="18">The sequence shown here is derived from an EMBL/GenBank/DDBJ whole genome shotgun (WGS) entry which is preliminary data.</text>
</comment>
<comment type="catalytic activity">
    <reaction evidence="13">
        <text>RNA(n) + ATP = RNA(n)-3'-adenine ribonucleotide + diphosphate</text>
        <dbReference type="Rhea" id="RHEA:11332"/>
        <dbReference type="Rhea" id="RHEA-COMP:14527"/>
        <dbReference type="Rhea" id="RHEA-COMP:17347"/>
        <dbReference type="ChEBI" id="CHEBI:30616"/>
        <dbReference type="ChEBI" id="CHEBI:33019"/>
        <dbReference type="ChEBI" id="CHEBI:140395"/>
        <dbReference type="ChEBI" id="CHEBI:173115"/>
        <dbReference type="EC" id="2.7.7.19"/>
    </reaction>
</comment>
<feature type="domain" description="Poly(A) polymerase central" evidence="16">
    <location>
        <begin position="251"/>
        <end position="405"/>
    </location>
</feature>
<feature type="compositionally biased region" description="Polar residues" evidence="14">
    <location>
        <begin position="549"/>
        <end position="583"/>
    </location>
</feature>
<evidence type="ECO:0000256" key="5">
    <source>
        <dbReference type="ARBA" id="ARBA00012388"/>
    </source>
</evidence>
<dbReference type="GO" id="GO:0046872">
    <property type="term" value="F:metal ion binding"/>
    <property type="evidence" value="ECO:0007669"/>
    <property type="project" value="UniProtKB-KW"/>
</dbReference>
<keyword evidence="19" id="KW-1185">Reference proteome</keyword>
<proteinExistence type="inferred from homology"/>
<keyword evidence="11" id="KW-0460">Magnesium</keyword>
<comment type="subcellular location">
    <subcellularLocation>
        <location evidence="3">Nucleus</location>
    </subcellularLocation>
</comment>
<dbReference type="CDD" id="cd05402">
    <property type="entry name" value="NT_PAP_TUTase"/>
    <property type="match status" value="1"/>
</dbReference>
<dbReference type="InterPro" id="IPR048840">
    <property type="entry name" value="PolA_pol_NTPase"/>
</dbReference>
<evidence type="ECO:0000259" key="17">
    <source>
        <dbReference type="Pfam" id="PF20750"/>
    </source>
</evidence>
<evidence type="ECO:0000256" key="12">
    <source>
        <dbReference type="ARBA" id="ARBA00023242"/>
    </source>
</evidence>
<protein>
    <recommendedName>
        <fullName evidence="5">polynucleotide adenylyltransferase</fullName>
        <ecNumber evidence="5">2.7.7.19</ecNumber>
    </recommendedName>
</protein>
<dbReference type="SUPFAM" id="SSF81631">
    <property type="entry name" value="PAP/OAS1 substrate-binding domain"/>
    <property type="match status" value="1"/>
</dbReference>
<evidence type="ECO:0000256" key="9">
    <source>
        <dbReference type="ARBA" id="ARBA00022741"/>
    </source>
</evidence>
<keyword evidence="6" id="KW-0507">mRNA processing</keyword>
<dbReference type="InterPro" id="IPR011068">
    <property type="entry name" value="NuclTrfase_I-like_C"/>
</dbReference>
<evidence type="ECO:0000259" key="16">
    <source>
        <dbReference type="Pfam" id="PF04928"/>
    </source>
</evidence>
<dbReference type="Pfam" id="PF04926">
    <property type="entry name" value="PAP_RNA-bind"/>
    <property type="match status" value="1"/>
</dbReference>
<dbReference type="PANTHER" id="PTHR10682:SF36">
    <property type="entry name" value="NUCLEAR POLY(A) POLYMERASE 4"/>
    <property type="match status" value="1"/>
</dbReference>
<feature type="domain" description="Poly(A) polymerase nucleotidyltransferase" evidence="17">
    <location>
        <begin position="134"/>
        <end position="243"/>
    </location>
</feature>
<dbReference type="GO" id="GO:0005524">
    <property type="term" value="F:ATP binding"/>
    <property type="evidence" value="ECO:0007669"/>
    <property type="project" value="UniProtKB-KW"/>
</dbReference>
<reference evidence="18 19" key="1">
    <citation type="journal article" date="2019" name="Genome Biol. Evol.">
        <title>Insights into the evolution of the New World diploid cottons (Gossypium, subgenus Houzingenia) based on genome sequencing.</title>
        <authorList>
            <person name="Grover C.E."/>
            <person name="Arick M.A. 2nd"/>
            <person name="Thrash A."/>
            <person name="Conover J.L."/>
            <person name="Sanders W.S."/>
            <person name="Peterson D.G."/>
            <person name="Frelichowski J.E."/>
            <person name="Scheffler J.A."/>
            <person name="Scheffler B.E."/>
            <person name="Wendel J.F."/>
        </authorList>
    </citation>
    <scope>NUCLEOTIDE SEQUENCE [LARGE SCALE GENOMIC DNA]</scope>
    <source>
        <strain evidence="18">57</strain>
        <tissue evidence="18">Leaf</tissue>
    </source>
</reference>
<keyword evidence="7" id="KW-0808">Transferase</keyword>
<feature type="domain" description="Poly(A) polymerase RNA-binding" evidence="15">
    <location>
        <begin position="409"/>
        <end position="463"/>
    </location>
</feature>
<evidence type="ECO:0000256" key="11">
    <source>
        <dbReference type="ARBA" id="ARBA00022842"/>
    </source>
</evidence>
<evidence type="ECO:0000256" key="10">
    <source>
        <dbReference type="ARBA" id="ARBA00022840"/>
    </source>
</evidence>
<feature type="compositionally biased region" description="Polar residues" evidence="14">
    <location>
        <begin position="1"/>
        <end position="15"/>
    </location>
</feature>
<evidence type="ECO:0000256" key="6">
    <source>
        <dbReference type="ARBA" id="ARBA00022664"/>
    </source>
</evidence>
<name>A0A7J8VGQ2_9ROSI</name>
<dbReference type="SUPFAM" id="SSF55003">
    <property type="entry name" value="PAP/Archaeal CCA-adding enzyme, C-terminal domain"/>
    <property type="match status" value="1"/>
</dbReference>
<evidence type="ECO:0000256" key="14">
    <source>
        <dbReference type="SAM" id="MobiDB-lite"/>
    </source>
</evidence>